<feature type="signal peptide" evidence="13">
    <location>
        <begin position="1"/>
        <end position="18"/>
    </location>
</feature>
<evidence type="ECO:0000313" key="14">
    <source>
        <dbReference type="EMBL" id="TVT41376.1"/>
    </source>
</evidence>
<dbReference type="NCBIfam" id="TIGR01131">
    <property type="entry name" value="ATP_synt_6_or_A"/>
    <property type="match status" value="1"/>
</dbReference>
<dbReference type="InterPro" id="IPR035908">
    <property type="entry name" value="F0_ATP_A_sf"/>
</dbReference>
<dbReference type="PANTHER" id="PTHR11410:SF0">
    <property type="entry name" value="ATP SYNTHASE SUBUNIT A"/>
    <property type="match status" value="1"/>
</dbReference>
<evidence type="ECO:0000256" key="13">
    <source>
        <dbReference type="SAM" id="SignalP"/>
    </source>
</evidence>
<dbReference type="RefSeq" id="WP_144846202.1">
    <property type="nucleotide sequence ID" value="NZ_VMRJ01000002.1"/>
</dbReference>
<comment type="subcellular location">
    <subcellularLocation>
        <location evidence="11 12">Cell membrane</location>
        <topology evidence="11 12">Multi-pass membrane protein</topology>
    </subcellularLocation>
    <subcellularLocation>
        <location evidence="1">Membrane</location>
        <topology evidence="1">Multi-pass membrane protein</topology>
    </subcellularLocation>
</comment>
<comment type="caution">
    <text evidence="14">The sequence shown here is derived from an EMBL/GenBank/DDBJ whole genome shotgun (WGS) entry which is preliminary data.</text>
</comment>
<organism evidence="14 15">
    <name type="scientific">Hymenobacter setariae</name>
    <dbReference type="NCBI Taxonomy" id="2594794"/>
    <lineage>
        <taxon>Bacteria</taxon>
        <taxon>Pseudomonadati</taxon>
        <taxon>Bacteroidota</taxon>
        <taxon>Cytophagia</taxon>
        <taxon>Cytophagales</taxon>
        <taxon>Hymenobacteraceae</taxon>
        <taxon>Hymenobacter</taxon>
    </lineage>
</organism>
<evidence type="ECO:0000256" key="10">
    <source>
        <dbReference type="ARBA" id="ARBA00023310"/>
    </source>
</evidence>
<dbReference type="EMBL" id="VMRJ01000002">
    <property type="protein sequence ID" value="TVT41376.1"/>
    <property type="molecule type" value="Genomic_DNA"/>
</dbReference>
<feature type="transmembrane region" description="Helical" evidence="11">
    <location>
        <begin position="132"/>
        <end position="150"/>
    </location>
</feature>
<keyword evidence="10 11" id="KW-0066">ATP synthesis</keyword>
<dbReference type="GO" id="GO:0005886">
    <property type="term" value="C:plasma membrane"/>
    <property type="evidence" value="ECO:0007669"/>
    <property type="project" value="UniProtKB-SubCell"/>
</dbReference>
<feature type="transmembrane region" description="Helical" evidence="11">
    <location>
        <begin position="256"/>
        <end position="274"/>
    </location>
</feature>
<keyword evidence="3 11" id="KW-0813">Transport</keyword>
<keyword evidence="8 11" id="KW-0406">Ion transport</keyword>
<evidence type="ECO:0000256" key="3">
    <source>
        <dbReference type="ARBA" id="ARBA00022448"/>
    </source>
</evidence>
<keyword evidence="13" id="KW-0732">Signal</keyword>
<evidence type="ECO:0000256" key="9">
    <source>
        <dbReference type="ARBA" id="ARBA00023136"/>
    </source>
</evidence>
<keyword evidence="5 11" id="KW-0812">Transmembrane</keyword>
<evidence type="ECO:0000313" key="15">
    <source>
        <dbReference type="Proteomes" id="UP000317624"/>
    </source>
</evidence>
<dbReference type="InterPro" id="IPR000568">
    <property type="entry name" value="ATP_synth_F0_asu"/>
</dbReference>
<sequence>MKRLLTLLFCLCTFAGFAAEPTEGGEKEEAFNPGEMILHHIGDSHEWHWFSTDNNEFTSYLPIIAYRPGKGLSVFSSKHLIKGAEETENPAATAKTTEESEGPVYEGLRLHHEELVATDGSPVYDFSITKNIAALLGSSLLMLVLFRYIASNYAKNQGRAPKGIQSFFEPIIVFIRDEIAKKSIGPKYERYMPYLLTLFFFVWFNNLLGLTPGAANLTGNVNITFTLAIITLAVTLFSSNKNYWGHIFNTPGVPKLLLPIMIPVEVIGIFVKPFSLMVRLFANITAGHIVILSFISLIFIFRSPAVAPVSLAFGLFINVLELLVAILQAYIFTLLTAMYIGGAVEEHHHDEEHSLDLRTGHADSVIPSPTAH</sequence>
<dbReference type="OrthoDB" id="9809130at2"/>
<dbReference type="AlphaFoldDB" id="A0A558BXY6"/>
<dbReference type="CDD" id="cd00310">
    <property type="entry name" value="ATP-synt_Fo_a_6"/>
    <property type="match status" value="1"/>
</dbReference>
<evidence type="ECO:0000256" key="12">
    <source>
        <dbReference type="RuleBase" id="RU000483"/>
    </source>
</evidence>
<keyword evidence="11" id="KW-1003">Cell membrane</keyword>
<feature type="transmembrane region" description="Helical" evidence="11">
    <location>
        <begin position="280"/>
        <end position="301"/>
    </location>
</feature>
<keyword evidence="9 11" id="KW-0472">Membrane</keyword>
<dbReference type="InterPro" id="IPR045083">
    <property type="entry name" value="ATP_synth_F0_asu_bact/mt"/>
</dbReference>
<comment type="similarity">
    <text evidence="2 11 12">Belongs to the ATPase A chain family.</text>
</comment>
<reference evidence="14 15" key="1">
    <citation type="submission" date="2019-07" db="EMBL/GenBank/DDBJ databases">
        <title>Hymenobacter sp. straun FUR1 Genome sequencing and assembly.</title>
        <authorList>
            <person name="Chhetri G."/>
        </authorList>
    </citation>
    <scope>NUCLEOTIDE SEQUENCE [LARGE SCALE GENOMIC DNA]</scope>
    <source>
        <strain evidence="14 15">Fur1</strain>
    </source>
</reference>
<keyword evidence="4 11" id="KW-0138">CF(0)</keyword>
<evidence type="ECO:0000256" key="11">
    <source>
        <dbReference type="HAMAP-Rule" id="MF_01393"/>
    </source>
</evidence>
<dbReference type="PRINTS" id="PR00123">
    <property type="entry name" value="ATPASEA"/>
</dbReference>
<dbReference type="SUPFAM" id="SSF81336">
    <property type="entry name" value="F1F0 ATP synthase subunit A"/>
    <property type="match status" value="1"/>
</dbReference>
<dbReference type="GO" id="GO:0046933">
    <property type="term" value="F:proton-transporting ATP synthase activity, rotational mechanism"/>
    <property type="evidence" value="ECO:0007669"/>
    <property type="project" value="UniProtKB-UniRule"/>
</dbReference>
<evidence type="ECO:0000256" key="2">
    <source>
        <dbReference type="ARBA" id="ARBA00006810"/>
    </source>
</evidence>
<feature type="transmembrane region" description="Helical" evidence="11">
    <location>
        <begin position="313"/>
        <end position="340"/>
    </location>
</feature>
<dbReference type="Proteomes" id="UP000317624">
    <property type="component" value="Unassembled WGS sequence"/>
</dbReference>
<dbReference type="Pfam" id="PF00119">
    <property type="entry name" value="ATP-synt_A"/>
    <property type="match status" value="1"/>
</dbReference>
<proteinExistence type="inferred from homology"/>
<feature type="transmembrane region" description="Helical" evidence="11">
    <location>
        <begin position="191"/>
        <end position="211"/>
    </location>
</feature>
<dbReference type="HAMAP" id="MF_01393">
    <property type="entry name" value="ATP_synth_a_bact"/>
    <property type="match status" value="1"/>
</dbReference>
<feature type="chain" id="PRO_5021960100" description="ATP synthase subunit a" evidence="13">
    <location>
        <begin position="19"/>
        <end position="372"/>
    </location>
</feature>
<evidence type="ECO:0000256" key="4">
    <source>
        <dbReference type="ARBA" id="ARBA00022547"/>
    </source>
</evidence>
<evidence type="ECO:0000256" key="6">
    <source>
        <dbReference type="ARBA" id="ARBA00022781"/>
    </source>
</evidence>
<gene>
    <name evidence="11 14" type="primary">atpB</name>
    <name evidence="14" type="ORF">FNT36_07965</name>
</gene>
<feature type="transmembrane region" description="Helical" evidence="11">
    <location>
        <begin position="223"/>
        <end position="244"/>
    </location>
</feature>
<dbReference type="GO" id="GO:0045259">
    <property type="term" value="C:proton-transporting ATP synthase complex"/>
    <property type="evidence" value="ECO:0007669"/>
    <property type="project" value="UniProtKB-KW"/>
</dbReference>
<dbReference type="Gene3D" id="1.20.120.220">
    <property type="entry name" value="ATP synthase, F0 complex, subunit A"/>
    <property type="match status" value="1"/>
</dbReference>
<evidence type="ECO:0000256" key="7">
    <source>
        <dbReference type="ARBA" id="ARBA00022989"/>
    </source>
</evidence>
<evidence type="ECO:0000256" key="1">
    <source>
        <dbReference type="ARBA" id="ARBA00004141"/>
    </source>
</evidence>
<dbReference type="PANTHER" id="PTHR11410">
    <property type="entry name" value="ATP SYNTHASE SUBUNIT A"/>
    <property type="match status" value="1"/>
</dbReference>
<accession>A0A558BXY6</accession>
<keyword evidence="15" id="KW-1185">Reference proteome</keyword>
<protein>
    <recommendedName>
        <fullName evidence="11 12">ATP synthase subunit a</fullName>
    </recommendedName>
    <alternativeName>
        <fullName evidence="11">ATP synthase F0 sector subunit a</fullName>
    </alternativeName>
    <alternativeName>
        <fullName evidence="11">F-ATPase subunit 6</fullName>
    </alternativeName>
</protein>
<evidence type="ECO:0000256" key="8">
    <source>
        <dbReference type="ARBA" id="ARBA00023065"/>
    </source>
</evidence>
<keyword evidence="6 11" id="KW-0375">Hydrogen ion transport</keyword>
<name>A0A558BXY6_9BACT</name>
<comment type="function">
    <text evidence="11 12">Key component of the proton channel; it plays a direct role in the translocation of protons across the membrane.</text>
</comment>
<keyword evidence="7 11" id="KW-1133">Transmembrane helix</keyword>
<evidence type="ECO:0000256" key="5">
    <source>
        <dbReference type="ARBA" id="ARBA00022692"/>
    </source>
</evidence>